<dbReference type="InterPro" id="IPR016631">
    <property type="entry name" value="Regulatory_RpfE"/>
</dbReference>
<evidence type="ECO:0000313" key="1">
    <source>
        <dbReference type="EMBL" id="OBS10714.1"/>
    </source>
</evidence>
<dbReference type="AlphaFoldDB" id="A0A1A6C841"/>
<dbReference type="Proteomes" id="UP000029273">
    <property type="component" value="Unassembled WGS sequence"/>
</dbReference>
<name>A0A1A6C841_9GAMM</name>
<proteinExistence type="predicted"/>
<evidence type="ECO:0008006" key="3">
    <source>
        <dbReference type="Google" id="ProtNLM"/>
    </source>
</evidence>
<dbReference type="RefSeq" id="WP_065089145.1">
    <property type="nucleotide sequence ID" value="NZ_JQSG02000001.1"/>
</dbReference>
<comment type="caution">
    <text evidence="1">The sequence shown here is derived from an EMBL/GenBank/DDBJ whole genome shotgun (WGS) entry which is preliminary data.</text>
</comment>
<protein>
    <recommendedName>
        <fullName evidence="3">Phosphoglycerate mutase</fullName>
    </recommendedName>
</protein>
<reference evidence="1 2" key="1">
    <citation type="journal article" date="2014" name="Genome Announc.">
        <title>Draft Genome Sequence of the Iron-Oxidizing, Acidophilic, and Halotolerant 'Thiobacillus prosperus' Type Strain DSM 5130.</title>
        <authorList>
            <person name="Ossandon F.J."/>
            <person name="Cardenas J.P."/>
            <person name="Corbett M."/>
            <person name="Quatrini R."/>
            <person name="Holmes D.S."/>
            <person name="Watkin E."/>
        </authorList>
    </citation>
    <scope>NUCLEOTIDE SEQUENCE [LARGE SCALE GENOMIC DNA]</scope>
    <source>
        <strain evidence="1 2">DSM 5130</strain>
    </source>
</reference>
<dbReference type="OrthoDB" id="5295974at2"/>
<accession>A0A1A6C841</accession>
<dbReference type="PIRSF" id="PIRSF015283">
    <property type="entry name" value="Regulatory_RpfE"/>
    <property type="match status" value="1"/>
</dbReference>
<sequence length="338" mass="37147">MHLHLIVPGLARPLRRWQQDYAWQPHADHLEVLLAGARHRGRGAHNHIAMAAEVLGWQGDNLPIAAFRAQGRLPPAKAGCDWVCADPVHLSADANSAVVWDSRRFDLRLDEAQELAAALNRALGDGDWHFRVETAGEWYLSVPADDVPNAAMLHEVAGRDLRHVAAPNAGSSKWRTRLTEIQMILHGHPVNLAREARGEPAVNSLWCWGGGHPATWEPDALARVIGGGSVLAGMAAAAGLTHTKSELDEFAPPLRGGAILLVLDDLAEAAAYDDIQAWERTLGRLNSTWFARLVRALDTGEVADIELHADGNRWHIRRRSRLARWRRPRALAAQLADS</sequence>
<evidence type="ECO:0000313" key="2">
    <source>
        <dbReference type="Proteomes" id="UP000029273"/>
    </source>
</evidence>
<dbReference type="EMBL" id="JQSG02000001">
    <property type="protein sequence ID" value="OBS10714.1"/>
    <property type="molecule type" value="Genomic_DNA"/>
</dbReference>
<keyword evidence="2" id="KW-1185">Reference proteome</keyword>
<gene>
    <name evidence="1" type="ORF">Thpro_020430</name>
</gene>
<organism evidence="1 2">
    <name type="scientific">Acidihalobacter prosperus</name>
    <dbReference type="NCBI Taxonomy" id="160660"/>
    <lineage>
        <taxon>Bacteria</taxon>
        <taxon>Pseudomonadati</taxon>
        <taxon>Pseudomonadota</taxon>
        <taxon>Gammaproteobacteria</taxon>
        <taxon>Chromatiales</taxon>
        <taxon>Ectothiorhodospiraceae</taxon>
        <taxon>Acidihalobacter</taxon>
    </lineage>
</organism>